<dbReference type="InterPro" id="IPR036388">
    <property type="entry name" value="WH-like_DNA-bd_sf"/>
</dbReference>
<dbReference type="GO" id="GO:0006952">
    <property type="term" value="P:defense response"/>
    <property type="evidence" value="ECO:0007669"/>
    <property type="project" value="UniProtKB-KW"/>
</dbReference>
<reference evidence="10" key="1">
    <citation type="journal article" date="2019" name="Toxins">
        <title>Detection of Abrin-Like and Prepropulchellin-Like Toxin Genes and Transcripts Using Whole Genome Sequencing and Full-Length Transcript Sequencing of Abrus precatorius.</title>
        <authorList>
            <person name="Hovde B.T."/>
            <person name="Daligault H.E."/>
            <person name="Hanschen E.R."/>
            <person name="Kunde Y.A."/>
            <person name="Johnson M.B."/>
            <person name="Starkenburg S.R."/>
            <person name="Johnson S.L."/>
        </authorList>
    </citation>
    <scope>NUCLEOTIDE SEQUENCE [LARGE SCALE GENOMIC DNA]</scope>
</reference>
<evidence type="ECO:0000256" key="7">
    <source>
        <dbReference type="SAM" id="MobiDB-lite"/>
    </source>
</evidence>
<evidence type="ECO:0000313" key="10">
    <source>
        <dbReference type="Proteomes" id="UP000694853"/>
    </source>
</evidence>
<evidence type="ECO:0000256" key="6">
    <source>
        <dbReference type="ARBA" id="ARBA00022840"/>
    </source>
</evidence>
<dbReference type="InterPro" id="IPR002182">
    <property type="entry name" value="NB-ARC"/>
</dbReference>
<keyword evidence="3" id="KW-0677">Repeat</keyword>
<gene>
    <name evidence="11" type="primary">LOC113846045</name>
</gene>
<dbReference type="Proteomes" id="UP000694853">
    <property type="component" value="Unplaced"/>
</dbReference>
<feature type="domain" description="Disease resistance protein At4g27190-like leucine-rich repeats" evidence="9">
    <location>
        <begin position="721"/>
        <end position="800"/>
    </location>
</feature>
<evidence type="ECO:0000256" key="2">
    <source>
        <dbReference type="ARBA" id="ARBA00022614"/>
    </source>
</evidence>
<feature type="domain" description="NB-ARC" evidence="8">
    <location>
        <begin position="160"/>
        <end position="321"/>
    </location>
</feature>
<protein>
    <submittedName>
        <fullName evidence="11">Probable disease resistance protein At1g61300</fullName>
    </submittedName>
</protein>
<comment type="similarity">
    <text evidence="1">Belongs to the disease resistance NB-LRR family.</text>
</comment>
<dbReference type="InterPro" id="IPR032675">
    <property type="entry name" value="LRR_dom_sf"/>
</dbReference>
<dbReference type="FunFam" id="3.40.50.300:FF:001091">
    <property type="entry name" value="Probable disease resistance protein At1g61300"/>
    <property type="match status" value="1"/>
</dbReference>
<dbReference type="PANTHER" id="PTHR33463:SF105">
    <property type="entry name" value="AND NB-ARC DOMAIN DISEASE RESISTANCE PROTEIN, PUTATIVE-RELATED"/>
    <property type="match status" value="1"/>
</dbReference>
<dbReference type="Gene3D" id="3.80.10.10">
    <property type="entry name" value="Ribonuclease Inhibitor"/>
    <property type="match status" value="3"/>
</dbReference>
<dbReference type="Pfam" id="PF00931">
    <property type="entry name" value="NB-ARC"/>
    <property type="match status" value="1"/>
</dbReference>
<proteinExistence type="inferred from homology"/>
<dbReference type="Gene3D" id="3.40.50.300">
    <property type="entry name" value="P-loop containing nucleotide triphosphate hydrolases"/>
    <property type="match status" value="1"/>
</dbReference>
<reference evidence="11" key="2">
    <citation type="submission" date="2025-08" db="UniProtKB">
        <authorList>
            <consortium name="RefSeq"/>
        </authorList>
    </citation>
    <scope>IDENTIFICATION</scope>
    <source>
        <tissue evidence="11">Young leaves</tissue>
    </source>
</reference>
<accession>A0A8B8JEL1</accession>
<evidence type="ECO:0000259" key="8">
    <source>
        <dbReference type="Pfam" id="PF00931"/>
    </source>
</evidence>
<dbReference type="SUPFAM" id="SSF52058">
    <property type="entry name" value="L domain-like"/>
    <property type="match status" value="1"/>
</dbReference>
<dbReference type="CDD" id="cd00009">
    <property type="entry name" value="AAA"/>
    <property type="match status" value="1"/>
</dbReference>
<dbReference type="SUPFAM" id="SSF52047">
    <property type="entry name" value="RNI-like"/>
    <property type="match status" value="1"/>
</dbReference>
<dbReference type="AlphaFoldDB" id="A0A8B8JEL1"/>
<name>A0A8B8JEL1_ABRPR</name>
<dbReference type="GeneID" id="113846045"/>
<feature type="compositionally biased region" description="Low complexity" evidence="7">
    <location>
        <begin position="1241"/>
        <end position="1255"/>
    </location>
</feature>
<dbReference type="InterPro" id="IPR027417">
    <property type="entry name" value="P-loop_NTPase"/>
</dbReference>
<sequence length="1255" mass="142952">MDPVCGFLSAISRDLVCLVVNQLRYPCCFNKFVAELEKEEGNLIATRNTVQNGVARAEKEARKPTEVVEKWLSDANNDADKVNQLLTEARTKKTCCFGLSSDWIWRYQLGKKLANKKEELKEFIQEGKRYAPLERIATLPSSTLGFLSENCLNFESRKSANEQLMEALKDDQVGIIGLFGMGGCGKTTLAMEFGRISEAEHLFDKVLFVPVSKTVEVLRIQEKIASSLQFTFPENEEIERAQRLFHRLKQEKRILVILDDVWQRLNFRAIGIPSHEDHKGCKVLITTRSENVCQGINCQRTVSLQILSNDEGWILFQQQANICDEASIPLKLARDISDECKGLPVAIAAVAGSLKGKAEADWKVALNRLRSSIPVNIEEGLQDPYKCLQLSYDYLNTEETKSLLLLCSAYPEDYEIPVEELTRYAIGLGLGGEVGSYDAKRNEVTAAKNKLISSSLLIAVEPGNHVKMHDLVRDVAQWIAKHGNKDVNEYSPPRYLWCEEFPNELDCSNLEFIRTQTNVEALDEIFRRMRKLKVLILESEWSGEPLSMMLLKSLTNLHYLALQNWKLSDISIAEDKWNLEGLALIRCSFPILLDDVLSKELTNLKLLMIKNCTMEWSTFEVILRLPQLEELYIVHRGIRSVVCSENFDKFIVPQRLQRYDIQFGGGYSSAIPTHDRALWVDEFPMLNEIIKGFARKAETLQLCSMMGCEKNIIPDIFGTERGSMNELKGLAVYYCKKIECLVENDKPEIGNVFSNLIHLQVEGMEQLRTLWHGHLPLSGPFEKLESLDIHRCPKLTSLFALNEPPLQFHFFQNLQKVSVISCVELKYLFQTCVEGDLSELKESETTYCSQQDEIMEDEKLQLFPNPRLECNQFQNFRASTLIPSTSSFVNPRGLFSLSNLRSLCLLKCLKLGSLFTSSIAKTLISLERLELVGCNELKNLIDIDHDQNNWNAVFPKLKELTVISCDHLEYLLGPYHQKIHILLPSLEIIHLQYLPKFIRLNSLLQSSSRDSYVDSKNSFILQNLKKVEIVKCEKLEAIFPASCLRYLPELEVLCIINCNELKHIIEENTENHNLSNFLASQPCFPKLKMLIIENCYKLKRFISASKCDLPKLQVLIIREASELEELIGEGNVIGNVKLELPMLKALIFWKLTKFCQEIESHVEVDRVVHDCPNLSLTSTAILEELLPKIEDDVEREFDLPYEIQEEFAQTSLWREESTTGDTENPGEATVDSSDDPKSRRASGSGSPSSRVSYAS</sequence>
<dbReference type="KEGG" id="aprc:113846045"/>
<dbReference type="PANTHER" id="PTHR33463">
    <property type="entry name" value="NB-ARC DOMAIN-CONTAINING PROTEIN-RELATED"/>
    <property type="match status" value="1"/>
</dbReference>
<keyword evidence="4" id="KW-0547">Nucleotide-binding</keyword>
<dbReference type="InterPro" id="IPR057135">
    <property type="entry name" value="At4g27190-like_LRR"/>
</dbReference>
<dbReference type="InterPro" id="IPR050905">
    <property type="entry name" value="Plant_NBS-LRR"/>
</dbReference>
<dbReference type="GO" id="GO:0005524">
    <property type="term" value="F:ATP binding"/>
    <property type="evidence" value="ECO:0007669"/>
    <property type="project" value="UniProtKB-KW"/>
</dbReference>
<keyword evidence="10" id="KW-1185">Reference proteome</keyword>
<dbReference type="SUPFAM" id="SSF52540">
    <property type="entry name" value="P-loop containing nucleoside triphosphate hydrolases"/>
    <property type="match status" value="1"/>
</dbReference>
<evidence type="ECO:0000256" key="4">
    <source>
        <dbReference type="ARBA" id="ARBA00022741"/>
    </source>
</evidence>
<dbReference type="OrthoDB" id="1435486at2759"/>
<dbReference type="GO" id="GO:0043531">
    <property type="term" value="F:ADP binding"/>
    <property type="evidence" value="ECO:0007669"/>
    <property type="project" value="InterPro"/>
</dbReference>
<feature type="region of interest" description="Disordered" evidence="7">
    <location>
        <begin position="1209"/>
        <end position="1255"/>
    </location>
</feature>
<keyword evidence="2" id="KW-0433">Leucine-rich repeat</keyword>
<keyword evidence="5" id="KW-0611">Plant defense</keyword>
<feature type="domain" description="Disease resistance protein At4g27190-like leucine-rich repeats" evidence="9">
    <location>
        <begin position="1014"/>
        <end position="1059"/>
    </location>
</feature>
<dbReference type="Pfam" id="PF23247">
    <property type="entry name" value="LRR_RPS2"/>
    <property type="match status" value="2"/>
</dbReference>
<organism evidence="10 11">
    <name type="scientific">Abrus precatorius</name>
    <name type="common">Indian licorice</name>
    <name type="synonym">Glycine abrus</name>
    <dbReference type="NCBI Taxonomy" id="3816"/>
    <lineage>
        <taxon>Eukaryota</taxon>
        <taxon>Viridiplantae</taxon>
        <taxon>Streptophyta</taxon>
        <taxon>Embryophyta</taxon>
        <taxon>Tracheophyta</taxon>
        <taxon>Spermatophyta</taxon>
        <taxon>Magnoliopsida</taxon>
        <taxon>eudicotyledons</taxon>
        <taxon>Gunneridae</taxon>
        <taxon>Pentapetalae</taxon>
        <taxon>rosids</taxon>
        <taxon>fabids</taxon>
        <taxon>Fabales</taxon>
        <taxon>Fabaceae</taxon>
        <taxon>Papilionoideae</taxon>
        <taxon>50 kb inversion clade</taxon>
        <taxon>NPAAA clade</taxon>
        <taxon>indigoferoid/millettioid clade</taxon>
        <taxon>Abreae</taxon>
        <taxon>Abrus</taxon>
    </lineage>
</organism>
<evidence type="ECO:0000256" key="5">
    <source>
        <dbReference type="ARBA" id="ARBA00022821"/>
    </source>
</evidence>
<evidence type="ECO:0000259" key="9">
    <source>
        <dbReference type="Pfam" id="PF23247"/>
    </source>
</evidence>
<dbReference type="InterPro" id="IPR042197">
    <property type="entry name" value="Apaf_helical"/>
</dbReference>
<dbReference type="Gene3D" id="1.10.8.430">
    <property type="entry name" value="Helical domain of apoptotic protease-activating factors"/>
    <property type="match status" value="1"/>
</dbReference>
<dbReference type="Gene3D" id="1.10.10.10">
    <property type="entry name" value="Winged helix-like DNA-binding domain superfamily/Winged helix DNA-binding domain"/>
    <property type="match status" value="1"/>
</dbReference>
<evidence type="ECO:0000313" key="11">
    <source>
        <dbReference type="RefSeq" id="XP_027329664.1"/>
    </source>
</evidence>
<evidence type="ECO:0000256" key="1">
    <source>
        <dbReference type="ARBA" id="ARBA00008894"/>
    </source>
</evidence>
<dbReference type="RefSeq" id="XP_027329664.1">
    <property type="nucleotide sequence ID" value="XM_027473863.1"/>
</dbReference>
<evidence type="ECO:0000256" key="3">
    <source>
        <dbReference type="ARBA" id="ARBA00022737"/>
    </source>
</evidence>
<dbReference type="PRINTS" id="PR00364">
    <property type="entry name" value="DISEASERSIST"/>
</dbReference>
<keyword evidence="6" id="KW-0067">ATP-binding</keyword>